<feature type="compositionally biased region" description="Polar residues" evidence="1">
    <location>
        <begin position="1"/>
        <end position="26"/>
    </location>
</feature>
<evidence type="ECO:0000256" key="1">
    <source>
        <dbReference type="SAM" id="MobiDB-lite"/>
    </source>
</evidence>
<keyword evidence="3" id="KW-1185">Reference proteome</keyword>
<organism evidence="2 3">
    <name type="scientific">Hypholoma sublateritium (strain FD-334 SS-4)</name>
    <dbReference type="NCBI Taxonomy" id="945553"/>
    <lineage>
        <taxon>Eukaryota</taxon>
        <taxon>Fungi</taxon>
        <taxon>Dikarya</taxon>
        <taxon>Basidiomycota</taxon>
        <taxon>Agaricomycotina</taxon>
        <taxon>Agaricomycetes</taxon>
        <taxon>Agaricomycetidae</taxon>
        <taxon>Agaricales</taxon>
        <taxon>Agaricineae</taxon>
        <taxon>Strophariaceae</taxon>
        <taxon>Hypholoma</taxon>
    </lineage>
</organism>
<evidence type="ECO:0008006" key="4">
    <source>
        <dbReference type="Google" id="ProtNLM"/>
    </source>
</evidence>
<dbReference type="Proteomes" id="UP000054270">
    <property type="component" value="Unassembled WGS sequence"/>
</dbReference>
<feature type="region of interest" description="Disordered" evidence="1">
    <location>
        <begin position="1"/>
        <end position="38"/>
    </location>
</feature>
<dbReference type="OrthoDB" id="5596707at2759"/>
<dbReference type="EMBL" id="KN817674">
    <property type="protein sequence ID" value="KJA14555.1"/>
    <property type="molecule type" value="Genomic_DNA"/>
</dbReference>
<name>A0A0D2P1Q5_HYPSF</name>
<reference evidence="3" key="1">
    <citation type="submission" date="2014-04" db="EMBL/GenBank/DDBJ databases">
        <title>Evolutionary Origins and Diversification of the Mycorrhizal Mutualists.</title>
        <authorList>
            <consortium name="DOE Joint Genome Institute"/>
            <consortium name="Mycorrhizal Genomics Consortium"/>
            <person name="Kohler A."/>
            <person name="Kuo A."/>
            <person name="Nagy L.G."/>
            <person name="Floudas D."/>
            <person name="Copeland A."/>
            <person name="Barry K.W."/>
            <person name="Cichocki N."/>
            <person name="Veneault-Fourrey C."/>
            <person name="LaButti K."/>
            <person name="Lindquist E.A."/>
            <person name="Lipzen A."/>
            <person name="Lundell T."/>
            <person name="Morin E."/>
            <person name="Murat C."/>
            <person name="Riley R."/>
            <person name="Ohm R."/>
            <person name="Sun H."/>
            <person name="Tunlid A."/>
            <person name="Henrissat B."/>
            <person name="Grigoriev I.V."/>
            <person name="Hibbett D.S."/>
            <person name="Martin F."/>
        </authorList>
    </citation>
    <scope>NUCLEOTIDE SEQUENCE [LARGE SCALE GENOMIC DNA]</scope>
    <source>
        <strain evidence="3">FD-334 SS-4</strain>
    </source>
</reference>
<proteinExistence type="predicted"/>
<feature type="region of interest" description="Disordered" evidence="1">
    <location>
        <begin position="114"/>
        <end position="134"/>
    </location>
</feature>
<sequence>MPTSNSPPMLTFHTPSAPSSISTMPGSSADPAPPPHLTPSKVMPGCSHHSTPKFDRKPWSLKWFLTEDYKLWLSLKSATGDIWDPFVAELCALYPGSEGNRKYNHENLGALTRSSQNSSYNVHATTTPHAQPSQQQSIRPDVCIFCSDLKHYQFDCAKAADYIQRGLMMRNATNSLVLPNGARIMACTSPGHNIMEHIDSWHCNNPPAQSAPIASTNFIDIVVTSKVNDLTNPWAVFMHEVSSTSCIKEVPNHKEASTVELSASNPFLVDVVDIFGPTTHTQSYDTPAPAPANKGKVYKGPPHLPIPTMSVANILPPVTVGALQVSAPPHTSKNPFISSANLQYMYYTLIESPETVERVVDQSLDATVMLTNRDLLSVAPEVRKPLKNQIAMR</sequence>
<protein>
    <recommendedName>
        <fullName evidence="4">CCHC-type domain-containing protein</fullName>
    </recommendedName>
</protein>
<evidence type="ECO:0000313" key="2">
    <source>
        <dbReference type="EMBL" id="KJA14555.1"/>
    </source>
</evidence>
<evidence type="ECO:0000313" key="3">
    <source>
        <dbReference type="Proteomes" id="UP000054270"/>
    </source>
</evidence>
<accession>A0A0D2P1Q5</accession>
<dbReference type="AlphaFoldDB" id="A0A0D2P1Q5"/>
<gene>
    <name evidence="2" type="ORF">HYPSUDRAFT_208594</name>
</gene>